<evidence type="ECO:0000256" key="1">
    <source>
        <dbReference type="SAM" id="Phobius"/>
    </source>
</evidence>
<dbReference type="Proteomes" id="UP001500298">
    <property type="component" value="Unassembled WGS sequence"/>
</dbReference>
<accession>A0ABP9DB00</accession>
<reference evidence="3" key="1">
    <citation type="journal article" date="2019" name="Int. J. Syst. Evol. Microbiol.">
        <title>The Global Catalogue of Microorganisms (GCM) 10K type strain sequencing project: providing services to taxonomists for standard genome sequencing and annotation.</title>
        <authorList>
            <consortium name="The Broad Institute Genomics Platform"/>
            <consortium name="The Broad Institute Genome Sequencing Center for Infectious Disease"/>
            <person name="Wu L."/>
            <person name="Ma J."/>
        </authorList>
    </citation>
    <scope>NUCLEOTIDE SEQUENCE [LARGE SCALE GENOMIC DNA]</scope>
    <source>
        <strain evidence="3">JCM 18326</strain>
    </source>
</reference>
<evidence type="ECO:0000313" key="3">
    <source>
        <dbReference type="Proteomes" id="UP001500298"/>
    </source>
</evidence>
<keyword evidence="3" id="KW-1185">Reference proteome</keyword>
<dbReference type="EMBL" id="BAABJX010000028">
    <property type="protein sequence ID" value="GAA4833479.1"/>
    <property type="molecule type" value="Genomic_DNA"/>
</dbReference>
<keyword evidence="1" id="KW-1133">Transmembrane helix</keyword>
<sequence length="90" mass="10731">MEITVLILLIIAYIFLNIYVTKRINKAVYYKEERKKIHKTLLWAIPFLGAWMSRYFWKTNNETLEVMTKGKRTVKTGSFYESNIGMDTED</sequence>
<gene>
    <name evidence="2" type="ORF">GCM10023331_18400</name>
</gene>
<organism evidence="2 3">
    <name type="scientific">Algivirga pacifica</name>
    <dbReference type="NCBI Taxonomy" id="1162670"/>
    <lineage>
        <taxon>Bacteria</taxon>
        <taxon>Pseudomonadati</taxon>
        <taxon>Bacteroidota</taxon>
        <taxon>Cytophagia</taxon>
        <taxon>Cytophagales</taxon>
        <taxon>Flammeovirgaceae</taxon>
        <taxon>Algivirga</taxon>
    </lineage>
</organism>
<evidence type="ECO:0000313" key="2">
    <source>
        <dbReference type="EMBL" id="GAA4833479.1"/>
    </source>
</evidence>
<dbReference type="RefSeq" id="WP_345371162.1">
    <property type="nucleotide sequence ID" value="NZ_BAABJX010000028.1"/>
</dbReference>
<keyword evidence="1" id="KW-0472">Membrane</keyword>
<feature type="transmembrane region" description="Helical" evidence="1">
    <location>
        <begin position="6"/>
        <end position="21"/>
    </location>
</feature>
<feature type="transmembrane region" description="Helical" evidence="1">
    <location>
        <begin position="41"/>
        <end position="57"/>
    </location>
</feature>
<keyword evidence="1" id="KW-0812">Transmembrane</keyword>
<comment type="caution">
    <text evidence="2">The sequence shown here is derived from an EMBL/GenBank/DDBJ whole genome shotgun (WGS) entry which is preliminary data.</text>
</comment>
<proteinExistence type="predicted"/>
<protein>
    <submittedName>
        <fullName evidence="2">Uncharacterized protein</fullName>
    </submittedName>
</protein>
<name>A0ABP9DB00_9BACT</name>